<dbReference type="EMBL" id="CAESAL010000001">
    <property type="protein sequence ID" value="CAB4329384.1"/>
    <property type="molecule type" value="Genomic_DNA"/>
</dbReference>
<name>A0A6J5YH33_9ZZZZ</name>
<evidence type="ECO:0000313" key="10">
    <source>
        <dbReference type="EMBL" id="CAB5072553.1"/>
    </source>
</evidence>
<dbReference type="EMBL" id="CAEZVC010000001">
    <property type="protein sequence ID" value="CAB4610831.1"/>
    <property type="molecule type" value="Genomic_DNA"/>
</dbReference>
<dbReference type="EMBL" id="CAFBRD010000001">
    <property type="protein sequence ID" value="CAB5072553.1"/>
    <property type="molecule type" value="Genomic_DNA"/>
</dbReference>
<evidence type="ECO:0000313" key="6">
    <source>
        <dbReference type="EMBL" id="CAB4610831.1"/>
    </source>
</evidence>
<organism evidence="3">
    <name type="scientific">freshwater metagenome</name>
    <dbReference type="NCBI Taxonomy" id="449393"/>
    <lineage>
        <taxon>unclassified sequences</taxon>
        <taxon>metagenomes</taxon>
        <taxon>ecological metagenomes</taxon>
    </lineage>
</organism>
<dbReference type="SUPFAM" id="SSF89796">
    <property type="entry name" value="CoA-transferase family III (CaiB/BaiF)"/>
    <property type="match status" value="1"/>
</dbReference>
<evidence type="ECO:0000313" key="5">
    <source>
        <dbReference type="EMBL" id="CAB4574449.1"/>
    </source>
</evidence>
<dbReference type="PANTHER" id="PTHR48207:SF3">
    <property type="entry name" value="SUCCINATE--HYDROXYMETHYLGLUTARATE COA-TRANSFERASE"/>
    <property type="match status" value="1"/>
</dbReference>
<keyword evidence="1" id="KW-0808">Transferase</keyword>
<evidence type="ECO:0000313" key="8">
    <source>
        <dbReference type="EMBL" id="CAB4938706.1"/>
    </source>
</evidence>
<evidence type="ECO:0000256" key="2">
    <source>
        <dbReference type="SAM" id="MobiDB-lite"/>
    </source>
</evidence>
<dbReference type="GO" id="GO:0008410">
    <property type="term" value="F:CoA-transferase activity"/>
    <property type="evidence" value="ECO:0007669"/>
    <property type="project" value="TreeGrafter"/>
</dbReference>
<dbReference type="EMBL" id="CAEZTY010000001">
    <property type="protein sequence ID" value="CAB4574449.1"/>
    <property type="molecule type" value="Genomic_DNA"/>
</dbReference>
<dbReference type="EMBL" id="CAEUNJ010000047">
    <property type="protein sequence ID" value="CAB4371931.1"/>
    <property type="molecule type" value="Genomic_DNA"/>
</dbReference>
<dbReference type="AlphaFoldDB" id="A0A6J5YH33"/>
<accession>A0A6J5YH33</accession>
<dbReference type="InterPro" id="IPR003673">
    <property type="entry name" value="CoA-Trfase_fam_III"/>
</dbReference>
<sequence length="401" mass="43072">MSDVTESLPLHGIRVLAIEQMIAAPWATQMLGRLGAEVIKVEHPTIGESGRSSSPTVEGPDGKPVGATYIRNNLNKRSIGIDIKKGADLILDLAEKCDVFVQNSKAGSMEALGLGYDAVRERNPSVIYVSVTGFGNTTNSPYRDWPAYAGIAEGMSGIYQWARQPGQRPVINPMGGIGDIGSGMFATIGILSALLQRSTTGLGQHVDIAMYDSMLAIADVVTAYASLGETQRAPGAIISTFAAADGDVIIQVSREHQFERLATIVGHPEWIEDERFAARDGWVTHREEVLRPAIEEWTSRLPKLEIAELLAKAGIPAGPCNDAADVIGDPHVAMRNMLIPFERGDGNPYLVPGNPVNVAGRKPFVDRRAPWLGEDTDDILKEVLGFDATAISNLREAGIIG</sequence>
<dbReference type="EMBL" id="CAFBOK010000165">
    <property type="protein sequence ID" value="CAB4991661.1"/>
    <property type="molecule type" value="Genomic_DNA"/>
</dbReference>
<dbReference type="PANTHER" id="PTHR48207">
    <property type="entry name" value="SUCCINATE--HYDROXYMETHYLGLUTARATE COA-TRANSFERASE"/>
    <property type="match status" value="1"/>
</dbReference>
<dbReference type="EMBL" id="CAFBNJ010000001">
    <property type="protein sequence ID" value="CAB4938706.1"/>
    <property type="molecule type" value="Genomic_DNA"/>
</dbReference>
<dbReference type="InterPro" id="IPR050483">
    <property type="entry name" value="CoA-transferase_III_domain"/>
</dbReference>
<feature type="region of interest" description="Disordered" evidence="2">
    <location>
        <begin position="45"/>
        <end position="64"/>
    </location>
</feature>
<proteinExistence type="predicted"/>
<dbReference type="Gene3D" id="3.30.1540.10">
    <property type="entry name" value="formyl-coa transferase, domain 3"/>
    <property type="match status" value="1"/>
</dbReference>
<protein>
    <submittedName>
        <fullName evidence="3">Unannotated protein</fullName>
    </submittedName>
</protein>
<evidence type="ECO:0000313" key="9">
    <source>
        <dbReference type="EMBL" id="CAB4991661.1"/>
    </source>
</evidence>
<evidence type="ECO:0000313" key="7">
    <source>
        <dbReference type="EMBL" id="CAB4692268.1"/>
    </source>
</evidence>
<dbReference type="InterPro" id="IPR023606">
    <property type="entry name" value="CoA-Trfase_III_dom_1_sf"/>
</dbReference>
<dbReference type="Pfam" id="PF02515">
    <property type="entry name" value="CoA_transf_3"/>
    <property type="match status" value="1"/>
</dbReference>
<evidence type="ECO:0000313" key="4">
    <source>
        <dbReference type="EMBL" id="CAB4371931.1"/>
    </source>
</evidence>
<dbReference type="EMBL" id="CAEZXY010000001">
    <property type="protein sequence ID" value="CAB4692268.1"/>
    <property type="molecule type" value="Genomic_DNA"/>
</dbReference>
<evidence type="ECO:0000256" key="1">
    <source>
        <dbReference type="ARBA" id="ARBA00022679"/>
    </source>
</evidence>
<reference evidence="3" key="1">
    <citation type="submission" date="2020-05" db="EMBL/GenBank/DDBJ databases">
        <authorList>
            <person name="Chiriac C."/>
            <person name="Salcher M."/>
            <person name="Ghai R."/>
            <person name="Kavagutti S V."/>
        </authorList>
    </citation>
    <scope>NUCLEOTIDE SEQUENCE</scope>
</reference>
<gene>
    <name evidence="5" type="ORF">UFOPK1762_00040</name>
    <name evidence="6" type="ORF">UFOPK1906_00019</name>
    <name evidence="7" type="ORF">UFOPK2624_00046</name>
    <name evidence="3" type="ORF">UFOPK3331_00028</name>
    <name evidence="8" type="ORF">UFOPK3785_00024</name>
    <name evidence="9" type="ORF">UFOPK3927_01335</name>
    <name evidence="4" type="ORF">UFOPK4201_01145</name>
    <name evidence="10" type="ORF">UFOPK4371_00028</name>
</gene>
<dbReference type="Gene3D" id="3.40.50.10540">
    <property type="entry name" value="Crotonobetainyl-coa:carnitine coa-transferase, domain 1"/>
    <property type="match status" value="1"/>
</dbReference>
<evidence type="ECO:0000313" key="3">
    <source>
        <dbReference type="EMBL" id="CAB4329384.1"/>
    </source>
</evidence>
<dbReference type="InterPro" id="IPR044855">
    <property type="entry name" value="CoA-Trfase_III_dom3_sf"/>
</dbReference>